<dbReference type="Proteomes" id="UP000245702">
    <property type="component" value="Unassembled WGS sequence"/>
</dbReference>
<sequence>MHFNESTNVKNPTTIVQELDNKKIKITTRTLLNYENDKLIPQPERRGGGRGVGKITEYPSDTVYEFIASYRLINGAQHRLSPAVVREYRKYALTIEKRMWTSEELVEEYSKNMVNFFGAFLWLAYRDLAKIGICGNEEAKESKGVQYFLENDNSVLVKKFNDPDENGNIKMGVVWT</sequence>
<reference evidence="1 2" key="1">
    <citation type="submission" date="2016-01" db="EMBL/GenBank/DDBJ databases">
        <authorList>
            <person name="Brown R."/>
        </authorList>
    </citation>
    <scope>NUCLEOTIDE SEQUENCE [LARGE SCALE GENOMIC DNA]</scope>
    <source>
        <strain evidence="1">Sporomusa sphaeroides DSM 2875</strain>
    </source>
</reference>
<gene>
    <name evidence="1" type="ORF">SSPH_01041</name>
</gene>
<name>A0ABP2C2E4_9FIRM</name>
<organism evidence="1 2">
    <name type="scientific">Sporomusa sphaeroides DSM 2875</name>
    <dbReference type="NCBI Taxonomy" id="1337886"/>
    <lineage>
        <taxon>Bacteria</taxon>
        <taxon>Bacillati</taxon>
        <taxon>Bacillota</taxon>
        <taxon>Negativicutes</taxon>
        <taxon>Selenomonadales</taxon>
        <taxon>Sporomusaceae</taxon>
        <taxon>Sporomusa</taxon>
    </lineage>
</organism>
<protein>
    <recommendedName>
        <fullName evidence="3">HTH merR-type domain-containing protein</fullName>
    </recommendedName>
</protein>
<evidence type="ECO:0008006" key="3">
    <source>
        <dbReference type="Google" id="ProtNLM"/>
    </source>
</evidence>
<keyword evidence="2" id="KW-1185">Reference proteome</keyword>
<dbReference type="RefSeq" id="WP_075756339.1">
    <property type="nucleotide sequence ID" value="NZ_CP146991.1"/>
</dbReference>
<evidence type="ECO:0000313" key="1">
    <source>
        <dbReference type="EMBL" id="CVK18403.1"/>
    </source>
</evidence>
<proteinExistence type="predicted"/>
<accession>A0ABP2C2E4</accession>
<dbReference type="EMBL" id="FCOW01000004">
    <property type="protein sequence ID" value="CVK18403.1"/>
    <property type="molecule type" value="Genomic_DNA"/>
</dbReference>
<comment type="caution">
    <text evidence="1">The sequence shown here is derived from an EMBL/GenBank/DDBJ whole genome shotgun (WGS) entry which is preliminary data.</text>
</comment>
<evidence type="ECO:0000313" key="2">
    <source>
        <dbReference type="Proteomes" id="UP000245702"/>
    </source>
</evidence>